<organism evidence="1 2">
    <name type="scientific">Corallococcus praedator</name>
    <dbReference type="NCBI Taxonomy" id="2316724"/>
    <lineage>
        <taxon>Bacteria</taxon>
        <taxon>Pseudomonadati</taxon>
        <taxon>Myxococcota</taxon>
        <taxon>Myxococcia</taxon>
        <taxon>Myxococcales</taxon>
        <taxon>Cystobacterineae</taxon>
        <taxon>Myxococcaceae</taxon>
        <taxon>Corallococcus</taxon>
    </lineage>
</organism>
<protein>
    <submittedName>
        <fullName evidence="1">Uncharacterized protein</fullName>
    </submittedName>
</protein>
<dbReference type="Proteomes" id="UP000278907">
    <property type="component" value="Unassembled WGS sequence"/>
</dbReference>
<dbReference type="EMBL" id="RAWI01001057">
    <property type="protein sequence ID" value="RKH81781.1"/>
    <property type="molecule type" value="Genomic_DNA"/>
</dbReference>
<comment type="caution">
    <text evidence="1">The sequence shown here is derived from an EMBL/GenBank/DDBJ whole genome shotgun (WGS) entry which is preliminary data.</text>
</comment>
<evidence type="ECO:0000313" key="1">
    <source>
        <dbReference type="EMBL" id="RKH81781.1"/>
    </source>
</evidence>
<reference evidence="1 2" key="1">
    <citation type="submission" date="2018-09" db="EMBL/GenBank/DDBJ databases">
        <authorList>
            <person name="Livingstone P.G."/>
            <person name="Whitworth D.E."/>
        </authorList>
    </citation>
    <scope>NUCLEOTIDE SEQUENCE [LARGE SCALE GENOMIC DNA]</scope>
    <source>
        <strain evidence="1 2">CA031B</strain>
    </source>
</reference>
<proteinExistence type="predicted"/>
<evidence type="ECO:0000313" key="2">
    <source>
        <dbReference type="Proteomes" id="UP000278907"/>
    </source>
</evidence>
<gene>
    <name evidence="1" type="ORF">D7Y13_43045</name>
</gene>
<sequence length="102" mass="10860">MLDTSKAGGTRIWVNPGSVDDLEGVPNTAVQARSMEARHQPINADTFAHVNAKARLERVEADVIAAWGELHQIPGFSPVEGESLPAAIRRAISEAANQGMTS</sequence>
<name>A0ABX9Q3X8_9BACT</name>
<accession>A0ABX9Q3X8</accession>
<keyword evidence="2" id="KW-1185">Reference proteome</keyword>